<dbReference type="AlphaFoldDB" id="A0A6A7C706"/>
<gene>
    <name evidence="1" type="ORF">K470DRAFT_155559</name>
</gene>
<sequence length="243" mass="27983">MTTKTGCSLEKYNPTPDGDKKLLEKDKILSMFREINAWLPPQCVRYRRQLCGKRSLFLISGAWSSPELKNHRTREHKPIREGLKNVIHMDICAQSSQTQSKGTNAVCSHKRILGVITEATQCKTTASSNKFILQIQLGELLQMDKILVTNRGSGYTRMRLYTRWQRKQTCASAVPVIRQIRTGRWRVFEQGAHSLGAYKIYRRQILTIWTLAVQYFCRIAKPDPDAYMGNRSCPHIQLDKPNL</sequence>
<proteinExistence type="predicted"/>
<keyword evidence="2" id="KW-1185">Reference proteome</keyword>
<dbReference type="Proteomes" id="UP000799421">
    <property type="component" value="Unassembled WGS sequence"/>
</dbReference>
<dbReference type="EMBL" id="MU005963">
    <property type="protein sequence ID" value="KAF2863027.1"/>
    <property type="molecule type" value="Genomic_DNA"/>
</dbReference>
<accession>A0A6A7C706</accession>
<protein>
    <submittedName>
        <fullName evidence="1">Uncharacterized protein</fullName>
    </submittedName>
</protein>
<name>A0A6A7C706_9PEZI</name>
<evidence type="ECO:0000313" key="1">
    <source>
        <dbReference type="EMBL" id="KAF2863027.1"/>
    </source>
</evidence>
<organism evidence="1 2">
    <name type="scientific">Piedraia hortae CBS 480.64</name>
    <dbReference type="NCBI Taxonomy" id="1314780"/>
    <lineage>
        <taxon>Eukaryota</taxon>
        <taxon>Fungi</taxon>
        <taxon>Dikarya</taxon>
        <taxon>Ascomycota</taxon>
        <taxon>Pezizomycotina</taxon>
        <taxon>Dothideomycetes</taxon>
        <taxon>Dothideomycetidae</taxon>
        <taxon>Capnodiales</taxon>
        <taxon>Piedraiaceae</taxon>
        <taxon>Piedraia</taxon>
    </lineage>
</organism>
<evidence type="ECO:0000313" key="2">
    <source>
        <dbReference type="Proteomes" id="UP000799421"/>
    </source>
</evidence>
<reference evidence="1" key="1">
    <citation type="journal article" date="2020" name="Stud. Mycol.">
        <title>101 Dothideomycetes genomes: a test case for predicting lifestyles and emergence of pathogens.</title>
        <authorList>
            <person name="Haridas S."/>
            <person name="Albert R."/>
            <person name="Binder M."/>
            <person name="Bloem J."/>
            <person name="Labutti K."/>
            <person name="Salamov A."/>
            <person name="Andreopoulos B."/>
            <person name="Baker S."/>
            <person name="Barry K."/>
            <person name="Bills G."/>
            <person name="Bluhm B."/>
            <person name="Cannon C."/>
            <person name="Castanera R."/>
            <person name="Culley D."/>
            <person name="Daum C."/>
            <person name="Ezra D."/>
            <person name="Gonzalez J."/>
            <person name="Henrissat B."/>
            <person name="Kuo A."/>
            <person name="Liang C."/>
            <person name="Lipzen A."/>
            <person name="Lutzoni F."/>
            <person name="Magnuson J."/>
            <person name="Mondo S."/>
            <person name="Nolan M."/>
            <person name="Ohm R."/>
            <person name="Pangilinan J."/>
            <person name="Park H.-J."/>
            <person name="Ramirez L."/>
            <person name="Alfaro M."/>
            <person name="Sun H."/>
            <person name="Tritt A."/>
            <person name="Yoshinaga Y."/>
            <person name="Zwiers L.-H."/>
            <person name="Turgeon B."/>
            <person name="Goodwin S."/>
            <person name="Spatafora J."/>
            <person name="Crous P."/>
            <person name="Grigoriev I."/>
        </authorList>
    </citation>
    <scope>NUCLEOTIDE SEQUENCE</scope>
    <source>
        <strain evidence="1">CBS 480.64</strain>
    </source>
</reference>